<feature type="compositionally biased region" description="Pro residues" evidence="1">
    <location>
        <begin position="11"/>
        <end position="30"/>
    </location>
</feature>
<feature type="compositionally biased region" description="Pro residues" evidence="1">
    <location>
        <begin position="42"/>
        <end position="54"/>
    </location>
</feature>
<feature type="region of interest" description="Disordered" evidence="1">
    <location>
        <begin position="1"/>
        <end position="59"/>
    </location>
</feature>
<accession>A0ABR1R6Z8</accession>
<evidence type="ECO:0000313" key="3">
    <source>
        <dbReference type="Proteomes" id="UP001396898"/>
    </source>
</evidence>
<feature type="region of interest" description="Disordered" evidence="1">
    <location>
        <begin position="83"/>
        <end position="152"/>
    </location>
</feature>
<keyword evidence="3" id="KW-1185">Reference proteome</keyword>
<gene>
    <name evidence="2" type="ORF">PG991_013729</name>
</gene>
<feature type="compositionally biased region" description="Basic residues" evidence="1">
    <location>
        <begin position="101"/>
        <end position="118"/>
    </location>
</feature>
<feature type="compositionally biased region" description="Basic and acidic residues" evidence="1">
    <location>
        <begin position="129"/>
        <end position="138"/>
    </location>
</feature>
<protein>
    <submittedName>
        <fullName evidence="2">Uncharacterized protein</fullName>
    </submittedName>
</protein>
<comment type="caution">
    <text evidence="2">The sequence shown here is derived from an EMBL/GenBank/DDBJ whole genome shotgun (WGS) entry which is preliminary data.</text>
</comment>
<proteinExistence type="predicted"/>
<evidence type="ECO:0000313" key="2">
    <source>
        <dbReference type="EMBL" id="KAK8001507.1"/>
    </source>
</evidence>
<dbReference type="Proteomes" id="UP001396898">
    <property type="component" value="Unassembled WGS sequence"/>
</dbReference>
<organism evidence="2 3">
    <name type="scientific">Apiospora marii</name>
    <dbReference type="NCBI Taxonomy" id="335849"/>
    <lineage>
        <taxon>Eukaryota</taxon>
        <taxon>Fungi</taxon>
        <taxon>Dikarya</taxon>
        <taxon>Ascomycota</taxon>
        <taxon>Pezizomycotina</taxon>
        <taxon>Sordariomycetes</taxon>
        <taxon>Xylariomycetidae</taxon>
        <taxon>Amphisphaeriales</taxon>
        <taxon>Apiosporaceae</taxon>
        <taxon>Apiospora</taxon>
    </lineage>
</organism>
<sequence length="152" mass="17291">MPMNAYQAPVLAPPPPPPVPIYPPPPPPQMPINLYQAYGQLPPHPPPPAPPPQPAAAMTNPYAWGDPRYAEWERSHAFIFGSIQPELPNTTQAPEWESMNRRTRRRRRRRLPGPRHRPVTTNDPVTLLEWHDTKNDDGVKEEDDIKSEPKTP</sequence>
<evidence type="ECO:0000256" key="1">
    <source>
        <dbReference type="SAM" id="MobiDB-lite"/>
    </source>
</evidence>
<reference evidence="2 3" key="1">
    <citation type="submission" date="2023-01" db="EMBL/GenBank/DDBJ databases">
        <title>Analysis of 21 Apiospora genomes using comparative genomics revels a genus with tremendous synthesis potential of carbohydrate active enzymes and secondary metabolites.</title>
        <authorList>
            <person name="Sorensen T."/>
        </authorList>
    </citation>
    <scope>NUCLEOTIDE SEQUENCE [LARGE SCALE GENOMIC DNA]</scope>
    <source>
        <strain evidence="2 3">CBS 20057</strain>
    </source>
</reference>
<feature type="compositionally biased region" description="Low complexity" evidence="1">
    <location>
        <begin position="1"/>
        <end position="10"/>
    </location>
</feature>
<dbReference type="EMBL" id="JAQQWI010000018">
    <property type="protein sequence ID" value="KAK8001507.1"/>
    <property type="molecule type" value="Genomic_DNA"/>
</dbReference>
<name>A0ABR1R6Z8_9PEZI</name>